<reference evidence="1" key="3">
    <citation type="submission" date="2011-03" db="EMBL/GenBank/DDBJ databases">
        <title>Annotation of Magnaporthe poae ATCC 64411.</title>
        <authorList>
            <person name="Ma L.-J."/>
            <person name="Dead R."/>
            <person name="Young S.K."/>
            <person name="Zeng Q."/>
            <person name="Gargeya S."/>
            <person name="Fitzgerald M."/>
            <person name="Haas B."/>
            <person name="Abouelleil A."/>
            <person name="Alvarado L."/>
            <person name="Arachchi H.M."/>
            <person name="Berlin A."/>
            <person name="Brown A."/>
            <person name="Chapman S.B."/>
            <person name="Chen Z."/>
            <person name="Dunbar C."/>
            <person name="Freedman E."/>
            <person name="Gearin G."/>
            <person name="Gellesch M."/>
            <person name="Goldberg J."/>
            <person name="Griggs A."/>
            <person name="Gujja S."/>
            <person name="Heiman D."/>
            <person name="Howarth C."/>
            <person name="Larson L."/>
            <person name="Lui A."/>
            <person name="MacDonald P.J.P."/>
            <person name="Mehta T."/>
            <person name="Montmayeur A."/>
            <person name="Murphy C."/>
            <person name="Neiman D."/>
            <person name="Pearson M."/>
            <person name="Priest M."/>
            <person name="Roberts A."/>
            <person name="Saif S."/>
            <person name="Shea T."/>
            <person name="Shenoy N."/>
            <person name="Sisk P."/>
            <person name="Stolte C."/>
            <person name="Sykes S."/>
            <person name="Yandava C."/>
            <person name="Wortman J."/>
            <person name="Nusbaum C."/>
            <person name="Birren B."/>
        </authorList>
    </citation>
    <scope>NUCLEOTIDE SEQUENCE</scope>
    <source>
        <strain evidence="1">ATCC 64411</strain>
    </source>
</reference>
<evidence type="ECO:0000313" key="3">
    <source>
        <dbReference type="Proteomes" id="UP000011715"/>
    </source>
</evidence>
<keyword evidence="3" id="KW-1185">Reference proteome</keyword>
<dbReference type="Proteomes" id="UP000011715">
    <property type="component" value="Unassembled WGS sequence"/>
</dbReference>
<protein>
    <submittedName>
        <fullName evidence="1 2">Uncharacterized protein</fullName>
    </submittedName>
</protein>
<accession>A0A0C4DPE0</accession>
<sequence>MDRGAHGGSREALPIDGAGAGLIPILGGQSRKRALRRRTGAGRELRGALGGHFGGWYWKPGEDRGLRGEDLCCWRDPIMVVVAVVVVTGGNGGGRRWWTVEASKTGQGGGREGTRRDISV</sequence>
<dbReference type="EMBL" id="GL876966">
    <property type="protein sequence ID" value="KLU82633.1"/>
    <property type="molecule type" value="Genomic_DNA"/>
</dbReference>
<gene>
    <name evidence="1" type="ORF">MAPG_01704</name>
</gene>
<dbReference type="EMBL" id="ADBL01000417">
    <property type="status" value="NOT_ANNOTATED_CDS"/>
    <property type="molecule type" value="Genomic_DNA"/>
</dbReference>
<organism evidence="2 3">
    <name type="scientific">Magnaporthiopsis poae (strain ATCC 64411 / 73-15)</name>
    <name type="common">Kentucky bluegrass fungus</name>
    <name type="synonym">Magnaporthe poae</name>
    <dbReference type="NCBI Taxonomy" id="644358"/>
    <lineage>
        <taxon>Eukaryota</taxon>
        <taxon>Fungi</taxon>
        <taxon>Dikarya</taxon>
        <taxon>Ascomycota</taxon>
        <taxon>Pezizomycotina</taxon>
        <taxon>Sordariomycetes</taxon>
        <taxon>Sordariomycetidae</taxon>
        <taxon>Magnaporthales</taxon>
        <taxon>Magnaporthaceae</taxon>
        <taxon>Magnaporthiopsis</taxon>
    </lineage>
</organism>
<reference evidence="3" key="1">
    <citation type="submission" date="2010-05" db="EMBL/GenBank/DDBJ databases">
        <title>The genome sequence of Magnaporthe poae strain ATCC 64411.</title>
        <authorList>
            <person name="Ma L.-J."/>
            <person name="Dead R."/>
            <person name="Young S."/>
            <person name="Zeng Q."/>
            <person name="Koehrsen M."/>
            <person name="Alvarado L."/>
            <person name="Berlin A."/>
            <person name="Chapman S.B."/>
            <person name="Chen Z."/>
            <person name="Freedman E."/>
            <person name="Gellesch M."/>
            <person name="Goldberg J."/>
            <person name="Griggs A."/>
            <person name="Gujja S."/>
            <person name="Heilman E.R."/>
            <person name="Heiman D."/>
            <person name="Hepburn T."/>
            <person name="Howarth C."/>
            <person name="Jen D."/>
            <person name="Larson L."/>
            <person name="Mehta T."/>
            <person name="Neiman D."/>
            <person name="Pearson M."/>
            <person name="Roberts A."/>
            <person name="Saif S."/>
            <person name="Shea T."/>
            <person name="Shenoy N."/>
            <person name="Sisk P."/>
            <person name="Stolte C."/>
            <person name="Sykes S."/>
            <person name="Walk T."/>
            <person name="White J."/>
            <person name="Yandava C."/>
            <person name="Haas B."/>
            <person name="Nusbaum C."/>
            <person name="Birren B."/>
        </authorList>
    </citation>
    <scope>NUCLEOTIDE SEQUENCE [LARGE SCALE GENOMIC DNA]</scope>
    <source>
        <strain evidence="3">ATCC 64411 / 73-15</strain>
    </source>
</reference>
<name>A0A0C4DPE0_MAGP6</name>
<evidence type="ECO:0000313" key="1">
    <source>
        <dbReference type="EMBL" id="KLU82633.1"/>
    </source>
</evidence>
<reference evidence="1" key="2">
    <citation type="submission" date="2010-05" db="EMBL/GenBank/DDBJ databases">
        <title>The Genome Sequence of Magnaporthe poae strain ATCC 64411.</title>
        <authorList>
            <consortium name="The Broad Institute Genome Sequencing Platform"/>
            <consortium name="Broad Institute Genome Sequencing Center for Infectious Disease"/>
            <person name="Ma L.-J."/>
            <person name="Dead R."/>
            <person name="Young S."/>
            <person name="Zeng Q."/>
            <person name="Koehrsen M."/>
            <person name="Alvarado L."/>
            <person name="Berlin A."/>
            <person name="Chapman S.B."/>
            <person name="Chen Z."/>
            <person name="Freedman E."/>
            <person name="Gellesch M."/>
            <person name="Goldberg J."/>
            <person name="Griggs A."/>
            <person name="Gujja S."/>
            <person name="Heilman E.R."/>
            <person name="Heiman D."/>
            <person name="Hepburn T."/>
            <person name="Howarth C."/>
            <person name="Jen D."/>
            <person name="Larson L."/>
            <person name="Mehta T."/>
            <person name="Neiman D."/>
            <person name="Pearson M."/>
            <person name="Roberts A."/>
            <person name="Saif S."/>
            <person name="Shea T."/>
            <person name="Shenoy N."/>
            <person name="Sisk P."/>
            <person name="Stolte C."/>
            <person name="Sykes S."/>
            <person name="Walk T."/>
            <person name="White J."/>
            <person name="Yandava C."/>
            <person name="Haas B."/>
            <person name="Nusbaum C."/>
            <person name="Birren B."/>
        </authorList>
    </citation>
    <scope>NUCLEOTIDE SEQUENCE</scope>
    <source>
        <strain evidence="1">ATCC 64411</strain>
    </source>
</reference>
<dbReference type="AlphaFoldDB" id="A0A0C4DPE0"/>
<reference evidence="2" key="4">
    <citation type="journal article" date="2015" name="G3 (Bethesda)">
        <title>Genome sequences of three phytopathogenic species of the Magnaporthaceae family of fungi.</title>
        <authorList>
            <person name="Okagaki L.H."/>
            <person name="Nunes C.C."/>
            <person name="Sailsbery J."/>
            <person name="Clay B."/>
            <person name="Brown D."/>
            <person name="John T."/>
            <person name="Oh Y."/>
            <person name="Young N."/>
            <person name="Fitzgerald M."/>
            <person name="Haas B.J."/>
            <person name="Zeng Q."/>
            <person name="Young S."/>
            <person name="Adiconis X."/>
            <person name="Fan L."/>
            <person name="Levin J.Z."/>
            <person name="Mitchell T.K."/>
            <person name="Okubara P.A."/>
            <person name="Farman M.L."/>
            <person name="Kohn L.M."/>
            <person name="Birren B."/>
            <person name="Ma L.-J."/>
            <person name="Dean R.A."/>
        </authorList>
    </citation>
    <scope>NUCLEOTIDE SEQUENCE</scope>
    <source>
        <strain evidence="2">ATCC 64411 / 73-15</strain>
    </source>
</reference>
<proteinExistence type="predicted"/>
<evidence type="ECO:0000313" key="2">
    <source>
        <dbReference type="EnsemblFungi" id="MAPG_01704T0"/>
    </source>
</evidence>
<reference evidence="2" key="5">
    <citation type="submission" date="2015-06" db="UniProtKB">
        <authorList>
            <consortium name="EnsemblFungi"/>
        </authorList>
    </citation>
    <scope>IDENTIFICATION</scope>
    <source>
        <strain evidence="2">ATCC 64411</strain>
    </source>
</reference>
<dbReference type="VEuPathDB" id="FungiDB:MAPG_01704"/>
<dbReference type="EnsemblFungi" id="MAPG_01704T0">
    <property type="protein sequence ID" value="MAPG_01704T0"/>
    <property type="gene ID" value="MAPG_01704"/>
</dbReference>